<evidence type="ECO:0000313" key="19">
    <source>
        <dbReference type="Proteomes" id="UP000526501"/>
    </source>
</evidence>
<evidence type="ECO:0000256" key="16">
    <source>
        <dbReference type="SAM" id="MobiDB-lite"/>
    </source>
</evidence>
<evidence type="ECO:0000256" key="15">
    <source>
        <dbReference type="ARBA" id="ARBA00043078"/>
    </source>
</evidence>
<dbReference type="Proteomes" id="UP000526501">
    <property type="component" value="Unassembled WGS sequence"/>
</dbReference>
<dbReference type="GO" id="GO:0005886">
    <property type="term" value="C:plasma membrane"/>
    <property type="evidence" value="ECO:0007669"/>
    <property type="project" value="UniProtKB-SubCell"/>
</dbReference>
<evidence type="ECO:0000256" key="17">
    <source>
        <dbReference type="SAM" id="SignalP"/>
    </source>
</evidence>
<reference evidence="18 19" key="1">
    <citation type="submission" date="2020-07" db="EMBL/GenBank/DDBJ databases">
        <authorList>
            <person name="Feng X."/>
        </authorList>
    </citation>
    <scope>NUCLEOTIDE SEQUENCE [LARGE SCALE GENOMIC DNA]</scope>
    <source>
        <strain evidence="18 19">JCM23202</strain>
    </source>
</reference>
<dbReference type="SUPFAM" id="SSF51445">
    <property type="entry name" value="(Trans)glycosidases"/>
    <property type="match status" value="1"/>
</dbReference>
<feature type="compositionally biased region" description="Acidic residues" evidence="16">
    <location>
        <begin position="338"/>
        <end position="349"/>
    </location>
</feature>
<dbReference type="AlphaFoldDB" id="A0A7X1B620"/>
<evidence type="ECO:0000313" key="18">
    <source>
        <dbReference type="EMBL" id="MBC2606338.1"/>
    </source>
</evidence>
<accession>A0A7X1B620</accession>
<keyword evidence="7 18" id="KW-0378">Hydrolase</keyword>
<dbReference type="EMBL" id="JACHVC010000012">
    <property type="protein sequence ID" value="MBC2606338.1"/>
    <property type="molecule type" value="Genomic_DNA"/>
</dbReference>
<evidence type="ECO:0000256" key="4">
    <source>
        <dbReference type="ARBA" id="ARBA00022512"/>
    </source>
</evidence>
<dbReference type="GO" id="GO:0005576">
    <property type="term" value="C:extracellular region"/>
    <property type="evidence" value="ECO:0007669"/>
    <property type="project" value="TreeGrafter"/>
</dbReference>
<protein>
    <recommendedName>
        <fullName evidence="15">Endo-1,3-beta-glucanase btgC</fullName>
    </recommendedName>
    <alternativeName>
        <fullName evidence="14">Laminarinase btgC</fullName>
    </alternativeName>
</protein>
<evidence type="ECO:0000256" key="13">
    <source>
        <dbReference type="ARBA" id="ARBA00037649"/>
    </source>
</evidence>
<keyword evidence="8" id="KW-0472">Membrane</keyword>
<keyword evidence="5" id="KW-0964">Secreted</keyword>
<evidence type="ECO:0000256" key="11">
    <source>
        <dbReference type="ARBA" id="ARBA00023316"/>
    </source>
</evidence>
<evidence type="ECO:0000256" key="6">
    <source>
        <dbReference type="ARBA" id="ARBA00022729"/>
    </source>
</evidence>
<evidence type="ECO:0000256" key="1">
    <source>
        <dbReference type="ARBA" id="ARBA00004191"/>
    </source>
</evidence>
<keyword evidence="10" id="KW-0119">Carbohydrate metabolism</keyword>
<evidence type="ECO:0000256" key="12">
    <source>
        <dbReference type="ARBA" id="ARBA00023326"/>
    </source>
</evidence>
<keyword evidence="19" id="KW-1185">Reference proteome</keyword>
<proteinExistence type="predicted"/>
<keyword evidence="3" id="KW-1003">Cell membrane</keyword>
<keyword evidence="11" id="KW-0961">Cell wall biogenesis/degradation</keyword>
<comment type="function">
    <text evidence="13">Glucanases play a role in cell expansion during growth, in cell-cell fusion during mating, and in spore release during sporulation. This enzyme may be involved in beta-glucan degradation. Active on laminarin and lichenan.</text>
</comment>
<dbReference type="PANTHER" id="PTHR16631">
    <property type="entry name" value="GLUCAN 1,3-BETA-GLUCOSIDASE"/>
    <property type="match status" value="1"/>
</dbReference>
<dbReference type="RefSeq" id="WP_185660221.1">
    <property type="nucleotide sequence ID" value="NZ_CAWPOO010000012.1"/>
</dbReference>
<dbReference type="GO" id="GO:0000272">
    <property type="term" value="P:polysaccharide catabolic process"/>
    <property type="evidence" value="ECO:0007669"/>
    <property type="project" value="UniProtKB-KW"/>
</dbReference>
<comment type="caution">
    <text evidence="18">The sequence shown here is derived from an EMBL/GenBank/DDBJ whole genome shotgun (WGS) entry which is preliminary data.</text>
</comment>
<feature type="signal peptide" evidence="17">
    <location>
        <begin position="1"/>
        <end position="22"/>
    </location>
</feature>
<sequence length="349" mass="39394">MKARTILGCLSLIAFTPAPNFAEDFSALEQSEGDLLSGVLRAIAYSGFREGQHPDRGQGANYPTDEQILEDLTILDREGYRLIRLYDSGPNSQDVLRLIEEHDFPIKVMLGIWLSGELSNHEGCEWVTEPVPADTLEANRLKNLEEIEKGVELANSYPETVVAVNVGNESLVRWNDHLVADESMFRYLEVVRSRIQQPVTTADNYKVFSEKGKSLGRHLDFAAVHTYPIWEGVAIDEAMEFTKQNLLEVREALPDLPIVISEAGWASVGSEFGERAGEESQARYLQDLSEFCEENNITLFWFEAFDEPWKGDPGNPMGAEKHWGLWREDRSPKAALDGQEEVENNMEEL</sequence>
<keyword evidence="12" id="KW-0624">Polysaccharide degradation</keyword>
<comment type="subcellular location">
    <subcellularLocation>
        <location evidence="2">Cell membrane</location>
    </subcellularLocation>
    <subcellularLocation>
        <location evidence="1">Secreted</location>
        <location evidence="1">Cell wall</location>
    </subcellularLocation>
</comment>
<dbReference type="GO" id="GO:0042973">
    <property type="term" value="F:glucan endo-1,3-beta-D-glucosidase activity"/>
    <property type="evidence" value="ECO:0007669"/>
    <property type="project" value="TreeGrafter"/>
</dbReference>
<name>A0A7X1B620_9BACT</name>
<evidence type="ECO:0000256" key="9">
    <source>
        <dbReference type="ARBA" id="ARBA00023180"/>
    </source>
</evidence>
<evidence type="ECO:0000256" key="2">
    <source>
        <dbReference type="ARBA" id="ARBA00004236"/>
    </source>
</evidence>
<evidence type="ECO:0000256" key="3">
    <source>
        <dbReference type="ARBA" id="ARBA00022475"/>
    </source>
</evidence>
<evidence type="ECO:0000256" key="5">
    <source>
        <dbReference type="ARBA" id="ARBA00022525"/>
    </source>
</evidence>
<dbReference type="InterPro" id="IPR050732">
    <property type="entry name" value="Beta-glucan_modifiers"/>
</dbReference>
<dbReference type="Gene3D" id="3.20.20.80">
    <property type="entry name" value="Glycosidases"/>
    <property type="match status" value="1"/>
</dbReference>
<feature type="chain" id="PRO_5030695820" description="Endo-1,3-beta-glucanase btgC" evidence="17">
    <location>
        <begin position="23"/>
        <end position="349"/>
    </location>
</feature>
<evidence type="ECO:0000256" key="10">
    <source>
        <dbReference type="ARBA" id="ARBA00023277"/>
    </source>
</evidence>
<feature type="region of interest" description="Disordered" evidence="16">
    <location>
        <begin position="329"/>
        <end position="349"/>
    </location>
</feature>
<dbReference type="PANTHER" id="PTHR16631:SF17">
    <property type="entry name" value="GLUCAN ENDO-1,3-BETA-GLUCOSIDASE BTGC"/>
    <property type="match status" value="1"/>
</dbReference>
<keyword evidence="4" id="KW-0134">Cell wall</keyword>
<organism evidence="18 19">
    <name type="scientific">Pelagicoccus albus</name>
    <dbReference type="NCBI Taxonomy" id="415222"/>
    <lineage>
        <taxon>Bacteria</taxon>
        <taxon>Pseudomonadati</taxon>
        <taxon>Verrucomicrobiota</taxon>
        <taxon>Opitutia</taxon>
        <taxon>Puniceicoccales</taxon>
        <taxon>Pelagicoccaceae</taxon>
        <taxon>Pelagicoccus</taxon>
    </lineage>
</organism>
<dbReference type="Pfam" id="PF00332">
    <property type="entry name" value="Glyco_hydro_17"/>
    <property type="match status" value="1"/>
</dbReference>
<keyword evidence="6 17" id="KW-0732">Signal</keyword>
<evidence type="ECO:0000256" key="14">
    <source>
        <dbReference type="ARBA" id="ARBA00042373"/>
    </source>
</evidence>
<dbReference type="InterPro" id="IPR000490">
    <property type="entry name" value="Glyco_hydro_17"/>
</dbReference>
<dbReference type="InterPro" id="IPR017853">
    <property type="entry name" value="GH"/>
</dbReference>
<gene>
    <name evidence="18" type="ORF">H5P27_09805</name>
</gene>
<dbReference type="GO" id="GO:0009986">
    <property type="term" value="C:cell surface"/>
    <property type="evidence" value="ECO:0007669"/>
    <property type="project" value="TreeGrafter"/>
</dbReference>
<evidence type="ECO:0000256" key="7">
    <source>
        <dbReference type="ARBA" id="ARBA00022801"/>
    </source>
</evidence>
<evidence type="ECO:0000256" key="8">
    <source>
        <dbReference type="ARBA" id="ARBA00023136"/>
    </source>
</evidence>
<keyword evidence="9" id="KW-0325">Glycoprotein</keyword>
<dbReference type="GO" id="GO:0071555">
    <property type="term" value="P:cell wall organization"/>
    <property type="evidence" value="ECO:0007669"/>
    <property type="project" value="UniProtKB-KW"/>
</dbReference>